<accession>A0A928GIN1</accession>
<dbReference type="InterPro" id="IPR022628">
    <property type="entry name" value="S-AdoMet_synt_N"/>
</dbReference>
<feature type="binding site" evidence="11">
    <location>
        <position position="251"/>
    </location>
    <ligand>
        <name>L-methionine</name>
        <dbReference type="ChEBI" id="CHEBI:57844"/>
        <note>ligand shared between two neighboring subunits</note>
    </ligand>
</feature>
<dbReference type="GO" id="GO:0005737">
    <property type="term" value="C:cytoplasm"/>
    <property type="evidence" value="ECO:0007669"/>
    <property type="project" value="UniProtKB-SubCell"/>
</dbReference>
<dbReference type="GO" id="GO:0006730">
    <property type="term" value="P:one-carbon metabolic process"/>
    <property type="evidence" value="ECO:0007669"/>
    <property type="project" value="UniProtKB-KW"/>
</dbReference>
<feature type="binding site" evidence="11">
    <location>
        <position position="42"/>
    </location>
    <ligand>
        <name>K(+)</name>
        <dbReference type="ChEBI" id="CHEBI:29103"/>
    </ligand>
</feature>
<sequence>MSYLFSSESVSEGHPDKVADQISDTILDQFLAYDPKARCAIESFVTTGQVVIMGEVRSDVYIDLQTLARNTIKRIGYTKAEYQFDGDSCGILSAIHEQSADINRGVDNGNEDEQGAGDQGMMFGYATNETESYMPVSLDLAHLIMRTLADIRKEGKEMTYLRPDSKSQVTVQYSDEGIPERIDTIVVSTQHDEFDEDEKMLAKIKDDVINILIPRVKKQINSQKVLDLFGLDIKYYVNPTGKFVIGGPHGDTGLTGRKIIVDTYGGKGAHGGGAFSGKDSSKVDRSAAYAARHIAKNMVAAGIADEMLVQISYAIGVAKPMNIYVNTYGRNNVQMSDGEIAKKIEKLFDLRPKAIERTLKLRQPMYSETAAYGHMGRKCEVVKKTFTSHYHETKTIDVELFTWEKLDRVDDIRKEFGL</sequence>
<evidence type="ECO:0000259" key="15">
    <source>
        <dbReference type="Pfam" id="PF02772"/>
    </source>
</evidence>
<dbReference type="HAMAP" id="MF_00086">
    <property type="entry name" value="S_AdoMet_synth1"/>
    <property type="match status" value="1"/>
</dbReference>
<dbReference type="InterPro" id="IPR022636">
    <property type="entry name" value="S-AdoMet_synthetase_sfam"/>
</dbReference>
<dbReference type="Gene3D" id="3.30.300.10">
    <property type="match status" value="3"/>
</dbReference>
<reference evidence="17" key="1">
    <citation type="submission" date="2019-04" db="EMBL/GenBank/DDBJ databases">
        <title>Evolution of Biomass-Degrading Anaerobic Consortia Revealed by Metagenomics.</title>
        <authorList>
            <person name="Peng X."/>
        </authorList>
    </citation>
    <scope>NUCLEOTIDE SEQUENCE</scope>
    <source>
        <strain evidence="17">SIG141</strain>
    </source>
</reference>
<feature type="binding site" description="in other chain" evidence="11">
    <location>
        <position position="282"/>
    </location>
    <ligand>
        <name>L-methionine</name>
        <dbReference type="ChEBI" id="CHEBI:57844"/>
        <note>ligand shared between two neighboring subunits</note>
    </ligand>
</feature>
<dbReference type="AlphaFoldDB" id="A0A928GIN1"/>
<dbReference type="EC" id="2.5.1.6" evidence="11"/>
<organism evidence="17 18">
    <name type="scientific">Xylanibacter ruminicola</name>
    <name type="common">Prevotella ruminicola</name>
    <dbReference type="NCBI Taxonomy" id="839"/>
    <lineage>
        <taxon>Bacteria</taxon>
        <taxon>Pseudomonadati</taxon>
        <taxon>Bacteroidota</taxon>
        <taxon>Bacteroidia</taxon>
        <taxon>Bacteroidales</taxon>
        <taxon>Prevotellaceae</taxon>
        <taxon>Xylanibacter</taxon>
    </lineage>
</organism>
<comment type="subcellular location">
    <subcellularLocation>
        <location evidence="11 12">Cytoplasm</location>
    </subcellularLocation>
</comment>
<evidence type="ECO:0000313" key="18">
    <source>
        <dbReference type="Proteomes" id="UP000763088"/>
    </source>
</evidence>
<keyword evidence="4 11" id="KW-0554">One-carbon metabolism</keyword>
<evidence type="ECO:0000256" key="13">
    <source>
        <dbReference type="RuleBase" id="RU004462"/>
    </source>
</evidence>
<dbReference type="NCBIfam" id="TIGR01034">
    <property type="entry name" value="metK"/>
    <property type="match status" value="1"/>
</dbReference>
<feature type="binding site" evidence="11">
    <location>
        <position position="251"/>
    </location>
    <ligand>
        <name>ATP</name>
        <dbReference type="ChEBI" id="CHEBI:30616"/>
        <note>ligand shared between two neighboring subunits</note>
    </ligand>
</feature>
<dbReference type="InterPro" id="IPR002133">
    <property type="entry name" value="S-AdoMet_synthetase"/>
</dbReference>
<protein>
    <recommendedName>
        <fullName evidence="11">S-adenosylmethionine synthase</fullName>
        <shortName evidence="11">AdoMet synthase</shortName>
        <ecNumber evidence="11">2.5.1.6</ecNumber>
    </recommendedName>
    <alternativeName>
        <fullName evidence="11">MAT</fullName>
    </alternativeName>
    <alternativeName>
        <fullName evidence="11">Methionine adenosyltransferase</fullName>
    </alternativeName>
</protein>
<comment type="catalytic activity">
    <reaction evidence="11">
        <text>L-methionine + ATP + H2O = S-adenosyl-L-methionine + phosphate + diphosphate</text>
        <dbReference type="Rhea" id="RHEA:21080"/>
        <dbReference type="ChEBI" id="CHEBI:15377"/>
        <dbReference type="ChEBI" id="CHEBI:30616"/>
        <dbReference type="ChEBI" id="CHEBI:33019"/>
        <dbReference type="ChEBI" id="CHEBI:43474"/>
        <dbReference type="ChEBI" id="CHEBI:57844"/>
        <dbReference type="ChEBI" id="CHEBI:59789"/>
        <dbReference type="EC" id="2.5.1.6"/>
    </reaction>
</comment>
<evidence type="ECO:0000256" key="1">
    <source>
        <dbReference type="ARBA" id="ARBA00005224"/>
    </source>
</evidence>
<comment type="subunit">
    <text evidence="11">Homotetramer; dimer of dimers.</text>
</comment>
<keyword evidence="8 11" id="KW-0067">ATP-binding</keyword>
<dbReference type="GO" id="GO:0004478">
    <property type="term" value="F:methionine adenosyltransferase activity"/>
    <property type="evidence" value="ECO:0007669"/>
    <property type="project" value="UniProtKB-UniRule"/>
</dbReference>
<dbReference type="GO" id="GO:0006556">
    <property type="term" value="P:S-adenosylmethionine biosynthetic process"/>
    <property type="evidence" value="ECO:0007669"/>
    <property type="project" value="UniProtKB-UniRule"/>
</dbReference>
<evidence type="ECO:0000256" key="9">
    <source>
        <dbReference type="ARBA" id="ARBA00022842"/>
    </source>
</evidence>
<dbReference type="InterPro" id="IPR022631">
    <property type="entry name" value="ADOMET_SYNTHASE_CS"/>
</dbReference>
<evidence type="ECO:0000313" key="17">
    <source>
        <dbReference type="EMBL" id="MBE6266180.1"/>
    </source>
</evidence>
<evidence type="ECO:0000256" key="2">
    <source>
        <dbReference type="ARBA" id="ARBA00009685"/>
    </source>
</evidence>
<dbReference type="InterPro" id="IPR022630">
    <property type="entry name" value="S-AdoMet_synt_C"/>
</dbReference>
<dbReference type="FunFam" id="3.30.300.10:FF:000020">
    <property type="entry name" value="S-adenosylmethionine synthase"/>
    <property type="match status" value="1"/>
</dbReference>
<keyword evidence="5 11" id="KW-0808">Transferase</keyword>
<feature type="binding site" description="in other chain" evidence="11">
    <location>
        <position position="14"/>
    </location>
    <ligand>
        <name>ATP</name>
        <dbReference type="ChEBI" id="CHEBI:30616"/>
        <note>ligand shared between two neighboring subunits</note>
    </ligand>
</feature>
<feature type="binding site" evidence="11">
    <location>
        <position position="274"/>
    </location>
    <ligand>
        <name>ATP</name>
        <dbReference type="ChEBI" id="CHEBI:30616"/>
        <note>ligand shared between two neighboring subunits</note>
    </ligand>
</feature>
<keyword evidence="7 11" id="KW-0547">Nucleotide-binding</keyword>
<comment type="cofactor">
    <cofactor evidence="11">
        <name>Mg(2+)</name>
        <dbReference type="ChEBI" id="CHEBI:18420"/>
    </cofactor>
    <text evidence="11">Binds 2 divalent ions per subunit.</text>
</comment>
<dbReference type="Proteomes" id="UP000763088">
    <property type="component" value="Unassembled WGS sequence"/>
</dbReference>
<keyword evidence="9 11" id="KW-0460">Magnesium</keyword>
<feature type="domain" description="S-adenosylmethionine synthetase C-terminal" evidence="16">
    <location>
        <begin position="245"/>
        <end position="378"/>
    </location>
</feature>
<feature type="binding site" description="in other chain" evidence="11">
    <location>
        <position position="98"/>
    </location>
    <ligand>
        <name>L-methionine</name>
        <dbReference type="ChEBI" id="CHEBI:57844"/>
        <note>ligand shared between two neighboring subunits</note>
    </ligand>
</feature>
<evidence type="ECO:0000256" key="11">
    <source>
        <dbReference type="HAMAP-Rule" id="MF_00086"/>
    </source>
</evidence>
<evidence type="ECO:0000259" key="14">
    <source>
        <dbReference type="Pfam" id="PF00438"/>
    </source>
</evidence>
<dbReference type="Pfam" id="PF00438">
    <property type="entry name" value="S-AdoMet_synt_N"/>
    <property type="match status" value="1"/>
</dbReference>
<feature type="binding site" description="in other chain" evidence="11">
    <location>
        <begin position="164"/>
        <end position="166"/>
    </location>
    <ligand>
        <name>ATP</name>
        <dbReference type="ChEBI" id="CHEBI:30616"/>
        <note>ligand shared between two neighboring subunits</note>
    </ligand>
</feature>
<comment type="caution">
    <text evidence="17">The sequence shown here is derived from an EMBL/GenBank/DDBJ whole genome shotgun (WGS) entry which is preliminary data.</text>
</comment>
<feature type="binding site" evidence="11">
    <location>
        <position position="278"/>
    </location>
    <ligand>
        <name>ATP</name>
        <dbReference type="ChEBI" id="CHEBI:30616"/>
        <note>ligand shared between two neighboring subunits</note>
    </ligand>
</feature>
<evidence type="ECO:0000256" key="12">
    <source>
        <dbReference type="RuleBase" id="RU000542"/>
    </source>
</evidence>
<evidence type="ECO:0000256" key="3">
    <source>
        <dbReference type="ARBA" id="ARBA00022490"/>
    </source>
</evidence>
<evidence type="ECO:0000259" key="16">
    <source>
        <dbReference type="Pfam" id="PF02773"/>
    </source>
</evidence>
<dbReference type="GO" id="GO:0000287">
    <property type="term" value="F:magnesium ion binding"/>
    <property type="evidence" value="ECO:0007669"/>
    <property type="project" value="UniProtKB-UniRule"/>
</dbReference>
<comment type="pathway">
    <text evidence="1 11">Amino-acid biosynthesis; S-adenosyl-L-methionine biosynthesis; S-adenosyl-L-methionine from L-methionine: step 1/1.</text>
</comment>
<dbReference type="PROSITE" id="PS00377">
    <property type="entry name" value="ADOMET_SYNTHASE_2"/>
    <property type="match status" value="1"/>
</dbReference>
<dbReference type="PIRSF" id="PIRSF000497">
    <property type="entry name" value="MAT"/>
    <property type="match status" value="1"/>
</dbReference>
<feature type="binding site" description="in other chain" evidence="11">
    <location>
        <position position="55"/>
    </location>
    <ligand>
        <name>L-methionine</name>
        <dbReference type="ChEBI" id="CHEBI:57844"/>
        <note>ligand shared between two neighboring subunits</note>
    </ligand>
</feature>
<dbReference type="SUPFAM" id="SSF55973">
    <property type="entry name" value="S-adenosylmethionine synthetase"/>
    <property type="match status" value="3"/>
</dbReference>
<feature type="binding site" description="in other chain" evidence="11">
    <location>
        <begin position="257"/>
        <end position="258"/>
    </location>
    <ligand>
        <name>ATP</name>
        <dbReference type="ChEBI" id="CHEBI:30616"/>
        <note>ligand shared between two neighboring subunits</note>
    </ligand>
</feature>
<evidence type="ECO:0000256" key="5">
    <source>
        <dbReference type="ARBA" id="ARBA00022679"/>
    </source>
</evidence>
<evidence type="ECO:0000256" key="8">
    <source>
        <dbReference type="ARBA" id="ARBA00022840"/>
    </source>
</evidence>
<gene>
    <name evidence="11" type="primary">metK</name>
    <name evidence="17" type="ORF">E7102_06900</name>
</gene>
<dbReference type="Pfam" id="PF02772">
    <property type="entry name" value="S-AdoMet_synt_M"/>
    <property type="match status" value="1"/>
</dbReference>
<keyword evidence="6 11" id="KW-0479">Metal-binding</keyword>
<dbReference type="Pfam" id="PF02773">
    <property type="entry name" value="S-AdoMet_synt_C"/>
    <property type="match status" value="1"/>
</dbReference>
<evidence type="ECO:0000256" key="4">
    <source>
        <dbReference type="ARBA" id="ARBA00022563"/>
    </source>
</evidence>
<keyword evidence="10 11" id="KW-0630">Potassium</keyword>
<evidence type="ECO:0000256" key="7">
    <source>
        <dbReference type="ARBA" id="ARBA00022741"/>
    </source>
</evidence>
<dbReference type="EMBL" id="SUYD01000007">
    <property type="protein sequence ID" value="MBE6266180.1"/>
    <property type="molecule type" value="Genomic_DNA"/>
</dbReference>
<feature type="domain" description="S-adenosylmethionine synthetase central" evidence="15">
    <location>
        <begin position="113"/>
        <end position="243"/>
    </location>
</feature>
<feature type="domain" description="S-adenosylmethionine synthetase N-terminal" evidence="14">
    <location>
        <begin position="3"/>
        <end position="100"/>
    </location>
</feature>
<evidence type="ECO:0000256" key="10">
    <source>
        <dbReference type="ARBA" id="ARBA00022958"/>
    </source>
</evidence>
<feature type="binding site" evidence="11">
    <location>
        <position position="16"/>
    </location>
    <ligand>
        <name>Mg(2+)</name>
        <dbReference type="ChEBI" id="CHEBI:18420"/>
    </ligand>
</feature>
<comment type="cofactor">
    <cofactor evidence="11">
        <name>K(+)</name>
        <dbReference type="ChEBI" id="CHEBI:29103"/>
    </cofactor>
    <text evidence="11">Binds 1 potassium ion per subunit.</text>
</comment>
<dbReference type="PROSITE" id="PS00376">
    <property type="entry name" value="ADOMET_SYNTHASE_1"/>
    <property type="match status" value="1"/>
</dbReference>
<dbReference type="CDD" id="cd18079">
    <property type="entry name" value="S-AdoMet_synt"/>
    <property type="match status" value="1"/>
</dbReference>
<comment type="function">
    <text evidence="11">Catalyzes the formation of S-adenosylmethionine (AdoMet) from methionine and ATP. The overall synthetic reaction is composed of two sequential steps, AdoMet formation and the subsequent tripolyphosphate hydrolysis which occurs prior to release of AdoMet from the enzyme.</text>
</comment>
<dbReference type="PANTHER" id="PTHR11964">
    <property type="entry name" value="S-ADENOSYLMETHIONINE SYNTHETASE"/>
    <property type="match status" value="1"/>
</dbReference>
<proteinExistence type="inferred from homology"/>
<evidence type="ECO:0000256" key="6">
    <source>
        <dbReference type="ARBA" id="ARBA00022723"/>
    </source>
</evidence>
<feature type="binding site" description="in other chain" evidence="11">
    <location>
        <begin position="242"/>
        <end position="243"/>
    </location>
    <ligand>
        <name>ATP</name>
        <dbReference type="ChEBI" id="CHEBI:30616"/>
        <note>ligand shared between two neighboring subunits</note>
    </ligand>
</feature>
<name>A0A928GIN1_XYLRU</name>
<dbReference type="GO" id="GO:0005524">
    <property type="term" value="F:ATP binding"/>
    <property type="evidence" value="ECO:0007669"/>
    <property type="project" value="UniProtKB-UniRule"/>
</dbReference>
<feature type="region of interest" description="Flexible loop" evidence="11">
    <location>
        <begin position="98"/>
        <end position="108"/>
    </location>
</feature>
<keyword evidence="3 11" id="KW-0963">Cytoplasm</keyword>
<comment type="similarity">
    <text evidence="2 11 13">Belongs to the AdoMet synthase family.</text>
</comment>
<dbReference type="InterPro" id="IPR022629">
    <property type="entry name" value="S-AdoMet_synt_central"/>
</dbReference>